<dbReference type="SUPFAM" id="SSF46689">
    <property type="entry name" value="Homeodomain-like"/>
    <property type="match status" value="1"/>
</dbReference>
<dbReference type="PANTHER" id="PTHR43280">
    <property type="entry name" value="ARAC-FAMILY TRANSCRIPTIONAL REGULATOR"/>
    <property type="match status" value="1"/>
</dbReference>
<evidence type="ECO:0000313" key="7">
    <source>
        <dbReference type="Proteomes" id="UP001165366"/>
    </source>
</evidence>
<dbReference type="SUPFAM" id="SSF48452">
    <property type="entry name" value="TPR-like"/>
    <property type="match status" value="2"/>
</dbReference>
<comment type="caution">
    <text evidence="6">The sequence shown here is derived from an EMBL/GenBank/DDBJ whole genome shotgun (WGS) entry which is preliminary data.</text>
</comment>
<organism evidence="6 7">
    <name type="scientific">Rhodohalobacter sulfatireducens</name>
    <dbReference type="NCBI Taxonomy" id="2911366"/>
    <lineage>
        <taxon>Bacteria</taxon>
        <taxon>Pseudomonadati</taxon>
        <taxon>Balneolota</taxon>
        <taxon>Balneolia</taxon>
        <taxon>Balneolales</taxon>
        <taxon>Balneolaceae</taxon>
        <taxon>Rhodohalobacter</taxon>
    </lineage>
</organism>
<dbReference type="SMART" id="SM00342">
    <property type="entry name" value="HTH_ARAC"/>
    <property type="match status" value="1"/>
</dbReference>
<keyword evidence="3" id="KW-0804">Transcription</keyword>
<feature type="domain" description="HTH araC/xylS-type" evidence="5">
    <location>
        <begin position="498"/>
        <end position="599"/>
    </location>
</feature>
<keyword evidence="7" id="KW-1185">Reference proteome</keyword>
<keyword evidence="1" id="KW-0805">Transcription regulation</keyword>
<name>A0ABS9KGB1_9BACT</name>
<evidence type="ECO:0000256" key="1">
    <source>
        <dbReference type="ARBA" id="ARBA00023015"/>
    </source>
</evidence>
<dbReference type="PROSITE" id="PS01124">
    <property type="entry name" value="HTH_ARAC_FAMILY_2"/>
    <property type="match status" value="1"/>
</dbReference>
<dbReference type="PANTHER" id="PTHR43280:SF29">
    <property type="entry name" value="ARAC-FAMILY TRANSCRIPTIONAL REGULATOR"/>
    <property type="match status" value="1"/>
</dbReference>
<reference evidence="6" key="1">
    <citation type="submission" date="2022-01" db="EMBL/GenBank/DDBJ databases">
        <authorList>
            <person name="Wang Y."/>
        </authorList>
    </citation>
    <scope>NUCLEOTIDE SEQUENCE</scope>
    <source>
        <strain evidence="6">WB101</strain>
    </source>
</reference>
<dbReference type="RefSeq" id="WP_237855261.1">
    <property type="nucleotide sequence ID" value="NZ_JAKLWS010000022.1"/>
</dbReference>
<dbReference type="SMART" id="SM00028">
    <property type="entry name" value="TPR"/>
    <property type="match status" value="4"/>
</dbReference>
<dbReference type="Gene3D" id="1.25.40.10">
    <property type="entry name" value="Tetratricopeptide repeat domain"/>
    <property type="match status" value="2"/>
</dbReference>
<dbReference type="InterPro" id="IPR011990">
    <property type="entry name" value="TPR-like_helical_dom_sf"/>
</dbReference>
<dbReference type="Gene3D" id="3.40.50.10070">
    <property type="entry name" value="TolB, N-terminal domain"/>
    <property type="match status" value="1"/>
</dbReference>
<dbReference type="Pfam" id="PF12833">
    <property type="entry name" value="HTH_18"/>
    <property type="match status" value="1"/>
</dbReference>
<reference evidence="6" key="2">
    <citation type="submission" date="2024-05" db="EMBL/GenBank/DDBJ databases">
        <title>Rhodohalobacter halophilus gen. nov., sp. nov., a moderately halophilic member of the family Balneolaceae.</title>
        <authorList>
            <person name="Xia J."/>
        </authorList>
    </citation>
    <scope>NUCLEOTIDE SEQUENCE</scope>
    <source>
        <strain evidence="6">WB101</strain>
    </source>
</reference>
<accession>A0ABS9KGB1</accession>
<keyword evidence="4" id="KW-0802">TPR repeat</keyword>
<evidence type="ECO:0000256" key="3">
    <source>
        <dbReference type="ARBA" id="ARBA00023163"/>
    </source>
</evidence>
<dbReference type="Proteomes" id="UP001165366">
    <property type="component" value="Unassembled WGS sequence"/>
</dbReference>
<feature type="repeat" description="TPR" evidence="4">
    <location>
        <begin position="303"/>
        <end position="336"/>
    </location>
</feature>
<dbReference type="InterPro" id="IPR009057">
    <property type="entry name" value="Homeodomain-like_sf"/>
</dbReference>
<protein>
    <submittedName>
        <fullName evidence="6">Helix-turn-helix domain-containing protein</fullName>
    </submittedName>
</protein>
<dbReference type="EMBL" id="JAKLWS010000022">
    <property type="protein sequence ID" value="MCG2589904.1"/>
    <property type="molecule type" value="Genomic_DNA"/>
</dbReference>
<sequence length="599" mass="67374">MNIPIHLSDNTIAVLPFANRSASEEIEYFSDGITEGIINALAKIEGLKVTSRTSSFYFKGKHIPSPEIGKKLGVSTLLEGSVQLVGNSMRITAQLIDACEDFQFWSETWDRTIDHIFEVQDEISLLIADRLRERSGHFEIQDHLVEPNTDSVDAYKLFLKGQQKFNKWNPEDVKQSMAFYEQALDIDPNLAEAMVGLADAYSFLASITVIPFEEGWGKCAELTQKALSINNKLPGAYYQLANLALFTKCSYREAFEHATKAVSLDPNHVESQQFTAFLYSIAGKKMEAHEHLKQALSIDPLSQETLFYSGYIEYMSENFSEALKQLDACLEVNPMNIPVHTVKTMCLLKLGRYDEAINYFNDLPSEIVLRSEKAGTKALAYALMKDKVNARKSADALNVLAKGDDGYTAETFCFLLAGAMGRNDDAFAWVDEGMKSGSPFLLFRYPDPLINPIKNDPRYIKYHHKLFPDDVFSIKKRTGNKKALLDKASAAETKAKLQNLIETEKPHLNPDLTLRTLANQLGIHANQLSWLLNDSLGKNFNTFINHYRVEEFKASAHLPENSHLTILSIAYECGFNSKTVFNTCFKNETGLTPKEFLKG</sequence>
<dbReference type="InterPro" id="IPR019734">
    <property type="entry name" value="TPR_rpt"/>
</dbReference>
<evidence type="ECO:0000259" key="5">
    <source>
        <dbReference type="PROSITE" id="PS01124"/>
    </source>
</evidence>
<dbReference type="Gene3D" id="1.10.10.60">
    <property type="entry name" value="Homeodomain-like"/>
    <property type="match status" value="2"/>
</dbReference>
<dbReference type="PROSITE" id="PS50005">
    <property type="entry name" value="TPR"/>
    <property type="match status" value="1"/>
</dbReference>
<keyword evidence="2" id="KW-0238">DNA-binding</keyword>
<evidence type="ECO:0000313" key="6">
    <source>
        <dbReference type="EMBL" id="MCG2589904.1"/>
    </source>
</evidence>
<evidence type="ECO:0000256" key="4">
    <source>
        <dbReference type="PROSITE-ProRule" id="PRU00339"/>
    </source>
</evidence>
<evidence type="ECO:0000256" key="2">
    <source>
        <dbReference type="ARBA" id="ARBA00023125"/>
    </source>
</evidence>
<proteinExistence type="predicted"/>
<dbReference type="InterPro" id="IPR018060">
    <property type="entry name" value="HTH_AraC"/>
</dbReference>
<gene>
    <name evidence="6" type="ORF">L6773_15085</name>
</gene>